<gene>
    <name evidence="3" type="ORF">METZ01_LOCUS444558</name>
</gene>
<dbReference type="InterPro" id="IPR013785">
    <property type="entry name" value="Aldolase_TIM"/>
</dbReference>
<feature type="non-terminal residue" evidence="3">
    <location>
        <position position="94"/>
    </location>
</feature>
<reference evidence="3" key="1">
    <citation type="submission" date="2018-05" db="EMBL/GenBank/DDBJ databases">
        <authorList>
            <person name="Lanie J.A."/>
            <person name="Ng W.-L."/>
            <person name="Kazmierczak K.M."/>
            <person name="Andrzejewski T.M."/>
            <person name="Davidsen T.M."/>
            <person name="Wayne K.J."/>
            <person name="Tettelin H."/>
            <person name="Glass J.I."/>
            <person name="Rusch D."/>
            <person name="Podicherti R."/>
            <person name="Tsui H.-C.T."/>
            <person name="Winkler M.E."/>
        </authorList>
    </citation>
    <scope>NUCLEOTIDE SEQUENCE</scope>
</reference>
<keyword evidence="2" id="KW-0004">4Fe-4S</keyword>
<dbReference type="InterPro" id="IPR058240">
    <property type="entry name" value="rSAM_sf"/>
</dbReference>
<comment type="cofactor">
    <cofactor evidence="1">
        <name>[4Fe-4S] cluster</name>
        <dbReference type="ChEBI" id="CHEBI:49883"/>
    </cofactor>
</comment>
<dbReference type="AlphaFoldDB" id="A0A382Z865"/>
<protein>
    <recommendedName>
        <fullName evidence="4">Radical SAM core domain-containing protein</fullName>
    </recommendedName>
</protein>
<sequence>MAELPVGSPLLELAAGLRDQGFGSLVTYSPKVFVPLTELCRDVCHYCTFAKRPRQLSNVYMTERQVLDIAGRGTRTGCHEVLFTLGDKPESRYR</sequence>
<dbReference type="Gene3D" id="3.20.20.70">
    <property type="entry name" value="Aldolase class I"/>
    <property type="match status" value="1"/>
</dbReference>
<evidence type="ECO:0008006" key="4">
    <source>
        <dbReference type="Google" id="ProtNLM"/>
    </source>
</evidence>
<dbReference type="SUPFAM" id="SSF102114">
    <property type="entry name" value="Radical SAM enzymes"/>
    <property type="match status" value="1"/>
</dbReference>
<organism evidence="3">
    <name type="scientific">marine metagenome</name>
    <dbReference type="NCBI Taxonomy" id="408172"/>
    <lineage>
        <taxon>unclassified sequences</taxon>
        <taxon>metagenomes</taxon>
        <taxon>ecological metagenomes</taxon>
    </lineage>
</organism>
<dbReference type="GO" id="GO:0051539">
    <property type="term" value="F:4 iron, 4 sulfur cluster binding"/>
    <property type="evidence" value="ECO:0007669"/>
    <property type="project" value="UniProtKB-KW"/>
</dbReference>
<name>A0A382Z865_9ZZZZ</name>
<accession>A0A382Z865</accession>
<proteinExistence type="predicted"/>
<evidence type="ECO:0000313" key="3">
    <source>
        <dbReference type="EMBL" id="SVD91704.1"/>
    </source>
</evidence>
<evidence type="ECO:0000256" key="2">
    <source>
        <dbReference type="ARBA" id="ARBA00022485"/>
    </source>
</evidence>
<keyword evidence="2" id="KW-0479">Metal-binding</keyword>
<dbReference type="GO" id="GO:0044689">
    <property type="term" value="F:7,8-didemethyl-8-hydroxy-5-deazariboflavin synthase activity"/>
    <property type="evidence" value="ECO:0007669"/>
    <property type="project" value="TreeGrafter"/>
</dbReference>
<dbReference type="InterPro" id="IPR034405">
    <property type="entry name" value="F420"/>
</dbReference>
<keyword evidence="2" id="KW-0408">Iron</keyword>
<dbReference type="PANTHER" id="PTHR43076">
    <property type="entry name" value="FO SYNTHASE (COFH)"/>
    <property type="match status" value="1"/>
</dbReference>
<dbReference type="EMBL" id="UINC01181814">
    <property type="protein sequence ID" value="SVD91704.1"/>
    <property type="molecule type" value="Genomic_DNA"/>
</dbReference>
<evidence type="ECO:0000256" key="1">
    <source>
        <dbReference type="ARBA" id="ARBA00001966"/>
    </source>
</evidence>
<keyword evidence="2" id="KW-0411">Iron-sulfur</keyword>
<dbReference type="PANTHER" id="PTHR43076:SF15">
    <property type="entry name" value="7,8-DIDEMETHYL-8-HYDROXY-5-DEAZARIBOFLAVIN SYNTHASE"/>
    <property type="match status" value="1"/>
</dbReference>